<evidence type="ECO:0000256" key="3">
    <source>
        <dbReference type="ARBA" id="ARBA00012663"/>
    </source>
</evidence>
<dbReference type="PANTHER" id="PTHR22600:SF57">
    <property type="entry name" value="BETA-N-ACETYLHEXOSAMINIDASE"/>
    <property type="match status" value="1"/>
</dbReference>
<sequence length="542" mass="58848">MRRLAGGAFVLALVGAMLACSDEKKSDTVASGVALGDVLPIPAQVHPDSNADYTLSEDDSIAADPGAELPAGLLADLLRTPTGFRLPVVPAQGSIASGIALTLNKNADSALGEQGYRMTVGKGITIAANGAAGLFNGVATLRQLFGHEIETDTREPGPWKVAGGTIVDYPRFAYRGAMLDVSRRFRPKTEVLRYLDDLARYKMNYLQLHLTDDQGWRLRIDKWPLLTDIGSKYEVGGGPGGYYTKADYAEIIAYAAGRGITIIPEIDGPGHTNAAQSVYPELNCDGKAVPARNDISVGYSSFCVHSEATYAFLDDVIAEVAAMTPGPYIHIGGDEARATTPQDYRTYVDRVLPIVTKYHKIPIGWHEITKSDKLSAPTIAQYWGTTGDPSGTGDAAQEAARMIEAAKKGVPVILSPANRSYLDMKYTPQTKRGLMWAAYIEIDAAYDWDPGTYLKGVDEKAILGVAAPQFSESMTSLTDVRYMAFPRLTATAELGWSPAATHDWEGFKRRLAEHARFWETGGIPYYRSPKVDWPARAVPQFR</sequence>
<dbReference type="OrthoDB" id="9763537at2"/>
<dbReference type="Proteomes" id="UP000266677">
    <property type="component" value="Unassembled WGS sequence"/>
</dbReference>
<comment type="similarity">
    <text evidence="2">Belongs to the glycosyl hydrolase 20 family.</text>
</comment>
<protein>
    <recommendedName>
        <fullName evidence="3">beta-N-acetylhexosaminidase</fullName>
        <ecNumber evidence="3">3.2.1.52</ecNumber>
    </recommendedName>
</protein>
<evidence type="ECO:0000313" key="10">
    <source>
        <dbReference type="EMBL" id="RJO70156.1"/>
    </source>
</evidence>
<dbReference type="Pfam" id="PF00728">
    <property type="entry name" value="Glyco_hydro_20"/>
    <property type="match status" value="1"/>
</dbReference>
<evidence type="ECO:0000256" key="6">
    <source>
        <dbReference type="PIRSR" id="PIRSR625705-1"/>
    </source>
</evidence>
<dbReference type="InterPro" id="IPR017853">
    <property type="entry name" value="GH"/>
</dbReference>
<keyword evidence="4" id="KW-0378">Hydrolase</keyword>
<keyword evidence="11" id="KW-1185">Reference proteome</keyword>
<evidence type="ECO:0000259" key="8">
    <source>
        <dbReference type="Pfam" id="PF00728"/>
    </source>
</evidence>
<dbReference type="GO" id="GO:0005975">
    <property type="term" value="P:carbohydrate metabolic process"/>
    <property type="evidence" value="ECO:0007669"/>
    <property type="project" value="InterPro"/>
</dbReference>
<gene>
    <name evidence="10" type="ORF">D5S18_29245</name>
</gene>
<feature type="active site" description="Proton donor" evidence="6">
    <location>
        <position position="335"/>
    </location>
</feature>
<dbReference type="CDD" id="cd06568">
    <property type="entry name" value="GH20_SpHex_like"/>
    <property type="match status" value="1"/>
</dbReference>
<comment type="catalytic activity">
    <reaction evidence="1">
        <text>Hydrolysis of terminal non-reducing N-acetyl-D-hexosamine residues in N-acetyl-beta-D-hexosaminides.</text>
        <dbReference type="EC" id="3.2.1.52"/>
    </reaction>
</comment>
<dbReference type="EMBL" id="QZFU01000041">
    <property type="protein sequence ID" value="RJO70156.1"/>
    <property type="molecule type" value="Genomic_DNA"/>
</dbReference>
<evidence type="ECO:0000256" key="7">
    <source>
        <dbReference type="SAM" id="SignalP"/>
    </source>
</evidence>
<dbReference type="InterPro" id="IPR029018">
    <property type="entry name" value="Hex-like_dom2"/>
</dbReference>
<proteinExistence type="inferred from homology"/>
<dbReference type="Pfam" id="PF02838">
    <property type="entry name" value="Glyco_hydro_20b"/>
    <property type="match status" value="1"/>
</dbReference>
<evidence type="ECO:0000256" key="4">
    <source>
        <dbReference type="ARBA" id="ARBA00022801"/>
    </source>
</evidence>
<evidence type="ECO:0000256" key="5">
    <source>
        <dbReference type="ARBA" id="ARBA00023295"/>
    </source>
</evidence>
<reference evidence="10 11" key="1">
    <citation type="submission" date="2018-09" db="EMBL/GenBank/DDBJ databases">
        <title>YIM PH21274 draft genome.</title>
        <authorList>
            <person name="Miao C."/>
        </authorList>
    </citation>
    <scope>NUCLEOTIDE SEQUENCE [LARGE SCALE GENOMIC DNA]</scope>
    <source>
        <strain evidence="10 11">YIM PH 21724</strain>
    </source>
</reference>
<dbReference type="SUPFAM" id="SSF51445">
    <property type="entry name" value="(Trans)glycosidases"/>
    <property type="match status" value="1"/>
</dbReference>
<dbReference type="SUPFAM" id="SSF55545">
    <property type="entry name" value="beta-N-acetylhexosaminidase-like domain"/>
    <property type="match status" value="1"/>
</dbReference>
<evidence type="ECO:0000313" key="11">
    <source>
        <dbReference type="Proteomes" id="UP000266677"/>
    </source>
</evidence>
<dbReference type="GO" id="GO:0004563">
    <property type="term" value="F:beta-N-acetylhexosaminidase activity"/>
    <property type="evidence" value="ECO:0007669"/>
    <property type="project" value="UniProtKB-EC"/>
</dbReference>
<dbReference type="InterPro" id="IPR015883">
    <property type="entry name" value="Glyco_hydro_20_cat"/>
</dbReference>
<dbReference type="EC" id="3.2.1.52" evidence="3"/>
<dbReference type="AlphaFoldDB" id="A0A3A4JZN2"/>
<accession>A0A3A4JZN2</accession>
<evidence type="ECO:0000256" key="2">
    <source>
        <dbReference type="ARBA" id="ARBA00006285"/>
    </source>
</evidence>
<feature type="signal peptide" evidence="7">
    <location>
        <begin position="1"/>
        <end position="19"/>
    </location>
</feature>
<dbReference type="PROSITE" id="PS51257">
    <property type="entry name" value="PROKAR_LIPOPROTEIN"/>
    <property type="match status" value="1"/>
</dbReference>
<comment type="caution">
    <text evidence="10">The sequence shown here is derived from an EMBL/GenBank/DDBJ whole genome shotgun (WGS) entry which is preliminary data.</text>
</comment>
<dbReference type="InterPro" id="IPR025705">
    <property type="entry name" value="Beta_hexosaminidase_sua/sub"/>
</dbReference>
<feature type="domain" description="Glycoside hydrolase family 20 catalytic" evidence="8">
    <location>
        <begin position="172"/>
        <end position="498"/>
    </location>
</feature>
<dbReference type="PANTHER" id="PTHR22600">
    <property type="entry name" value="BETA-HEXOSAMINIDASE"/>
    <property type="match status" value="1"/>
</dbReference>
<dbReference type="GO" id="GO:0016020">
    <property type="term" value="C:membrane"/>
    <property type="evidence" value="ECO:0007669"/>
    <property type="project" value="TreeGrafter"/>
</dbReference>
<evidence type="ECO:0000256" key="1">
    <source>
        <dbReference type="ARBA" id="ARBA00001231"/>
    </source>
</evidence>
<feature type="domain" description="Beta-hexosaminidase bacterial type N-terminal" evidence="9">
    <location>
        <begin position="38"/>
        <end position="169"/>
    </location>
</feature>
<dbReference type="Gene3D" id="3.20.20.80">
    <property type="entry name" value="Glycosidases"/>
    <property type="match status" value="1"/>
</dbReference>
<dbReference type="PRINTS" id="PR00738">
    <property type="entry name" value="GLHYDRLASE20"/>
</dbReference>
<feature type="chain" id="PRO_5038794307" description="beta-N-acetylhexosaminidase" evidence="7">
    <location>
        <begin position="20"/>
        <end position="542"/>
    </location>
</feature>
<dbReference type="InterPro" id="IPR015882">
    <property type="entry name" value="HEX_bac_N"/>
</dbReference>
<evidence type="ECO:0000259" key="9">
    <source>
        <dbReference type="Pfam" id="PF02838"/>
    </source>
</evidence>
<keyword evidence="5" id="KW-0326">Glycosidase</keyword>
<keyword evidence="7" id="KW-0732">Signal</keyword>
<dbReference type="GO" id="GO:0030203">
    <property type="term" value="P:glycosaminoglycan metabolic process"/>
    <property type="evidence" value="ECO:0007669"/>
    <property type="project" value="TreeGrafter"/>
</dbReference>
<dbReference type="Gene3D" id="3.30.379.10">
    <property type="entry name" value="Chitobiase/beta-hexosaminidase domain 2-like"/>
    <property type="match status" value="1"/>
</dbReference>
<organism evidence="10 11">
    <name type="scientific">Nocardia panacis</name>
    <dbReference type="NCBI Taxonomy" id="2340916"/>
    <lineage>
        <taxon>Bacteria</taxon>
        <taxon>Bacillati</taxon>
        <taxon>Actinomycetota</taxon>
        <taxon>Actinomycetes</taxon>
        <taxon>Mycobacteriales</taxon>
        <taxon>Nocardiaceae</taxon>
        <taxon>Nocardia</taxon>
    </lineage>
</organism>
<name>A0A3A4JZN2_9NOCA</name>